<reference evidence="2" key="2">
    <citation type="journal article" date="2022" name="Hortic Res">
        <title>The genome of Dioscorea zingiberensis sheds light on the biosynthesis, origin and evolution of the medicinally important diosgenin saponins.</title>
        <authorList>
            <person name="Li Y."/>
            <person name="Tan C."/>
            <person name="Li Z."/>
            <person name="Guo J."/>
            <person name="Li S."/>
            <person name="Chen X."/>
            <person name="Wang C."/>
            <person name="Dai X."/>
            <person name="Yang H."/>
            <person name="Song W."/>
            <person name="Hou L."/>
            <person name="Xu J."/>
            <person name="Tong Z."/>
            <person name="Xu A."/>
            <person name="Yuan X."/>
            <person name="Wang W."/>
            <person name="Yang Q."/>
            <person name="Chen L."/>
            <person name="Sun Z."/>
            <person name="Wang K."/>
            <person name="Pan B."/>
            <person name="Chen J."/>
            <person name="Bao Y."/>
            <person name="Liu F."/>
            <person name="Qi X."/>
            <person name="Gang D.R."/>
            <person name="Wen J."/>
            <person name="Li J."/>
        </authorList>
    </citation>
    <scope>NUCLEOTIDE SEQUENCE</scope>
    <source>
        <strain evidence="2">Dzin_1.0</strain>
    </source>
</reference>
<accession>A0A9D5D6R3</accession>
<evidence type="ECO:0000313" key="3">
    <source>
        <dbReference type="Proteomes" id="UP001085076"/>
    </source>
</evidence>
<name>A0A9D5D6R3_9LILI</name>
<dbReference type="AlphaFoldDB" id="A0A9D5D6R3"/>
<organism evidence="2 3">
    <name type="scientific">Dioscorea zingiberensis</name>
    <dbReference type="NCBI Taxonomy" id="325984"/>
    <lineage>
        <taxon>Eukaryota</taxon>
        <taxon>Viridiplantae</taxon>
        <taxon>Streptophyta</taxon>
        <taxon>Embryophyta</taxon>
        <taxon>Tracheophyta</taxon>
        <taxon>Spermatophyta</taxon>
        <taxon>Magnoliopsida</taxon>
        <taxon>Liliopsida</taxon>
        <taxon>Dioscoreales</taxon>
        <taxon>Dioscoreaceae</taxon>
        <taxon>Dioscorea</taxon>
    </lineage>
</organism>
<sequence>MDSIREFWHFGDQLRRANLAGISIGDNIWSDSFLSDASPAITAQKLAFANNNTDRYNNKNTKVGVIGVNGGGALKNEFNGDIKNSYNKGSGLKVGAKKGSCDGNNGAKKKNNTSNNSVLEGRGLRHCRHLSLFQGNEAVGGLLVLVGQTSIPLLGKIRNVLEESRFPAQVRVSTRKLYVNHWRRILSDQSFTTMTDRNSDWSSVFPEALDLLDKFAEMNA</sequence>
<evidence type="ECO:0000313" key="2">
    <source>
        <dbReference type="EMBL" id="KAJ0986126.1"/>
    </source>
</evidence>
<comment type="caution">
    <text evidence="2">The sequence shown here is derived from an EMBL/GenBank/DDBJ whole genome shotgun (WGS) entry which is preliminary data.</text>
</comment>
<keyword evidence="3" id="KW-1185">Reference proteome</keyword>
<reference evidence="2" key="1">
    <citation type="submission" date="2021-03" db="EMBL/GenBank/DDBJ databases">
        <authorList>
            <person name="Li Z."/>
            <person name="Yang C."/>
        </authorList>
    </citation>
    <scope>NUCLEOTIDE SEQUENCE</scope>
    <source>
        <strain evidence="2">Dzin_1.0</strain>
        <tissue evidence="2">Leaf</tissue>
    </source>
</reference>
<gene>
    <name evidence="2" type="ORF">J5N97_004482</name>
</gene>
<dbReference type="Proteomes" id="UP001085076">
    <property type="component" value="Miscellaneous, Linkage group lg01"/>
</dbReference>
<evidence type="ECO:0000256" key="1">
    <source>
        <dbReference type="SAM" id="MobiDB-lite"/>
    </source>
</evidence>
<protein>
    <submittedName>
        <fullName evidence="2">Uncharacterized protein</fullName>
    </submittedName>
</protein>
<proteinExistence type="predicted"/>
<dbReference type="EMBL" id="JAGGNH010000001">
    <property type="protein sequence ID" value="KAJ0986126.1"/>
    <property type="molecule type" value="Genomic_DNA"/>
</dbReference>
<feature type="region of interest" description="Disordered" evidence="1">
    <location>
        <begin position="100"/>
        <end position="119"/>
    </location>
</feature>
<dbReference type="OrthoDB" id="2018037at2759"/>